<evidence type="ECO:0000313" key="2">
    <source>
        <dbReference type="EMBL" id="KAK3173254.1"/>
    </source>
</evidence>
<dbReference type="Proteomes" id="UP001276659">
    <property type="component" value="Unassembled WGS sequence"/>
</dbReference>
<organism evidence="2 3">
    <name type="scientific">Lepraria neglecta</name>
    <dbReference type="NCBI Taxonomy" id="209136"/>
    <lineage>
        <taxon>Eukaryota</taxon>
        <taxon>Fungi</taxon>
        <taxon>Dikarya</taxon>
        <taxon>Ascomycota</taxon>
        <taxon>Pezizomycotina</taxon>
        <taxon>Lecanoromycetes</taxon>
        <taxon>OSLEUM clade</taxon>
        <taxon>Lecanoromycetidae</taxon>
        <taxon>Lecanorales</taxon>
        <taxon>Lecanorineae</taxon>
        <taxon>Stereocaulaceae</taxon>
        <taxon>Lepraria</taxon>
    </lineage>
</organism>
<protein>
    <submittedName>
        <fullName evidence="2">Uncharacterized protein</fullName>
    </submittedName>
</protein>
<keyword evidence="3" id="KW-1185">Reference proteome</keyword>
<dbReference type="EMBL" id="JASNWA010000007">
    <property type="protein sequence ID" value="KAK3173254.1"/>
    <property type="molecule type" value="Genomic_DNA"/>
</dbReference>
<feature type="compositionally biased region" description="Basic residues" evidence="1">
    <location>
        <begin position="78"/>
        <end position="87"/>
    </location>
</feature>
<proteinExistence type="predicted"/>
<gene>
    <name evidence="2" type="ORF">OEA41_006583</name>
</gene>
<dbReference type="AlphaFoldDB" id="A0AAD9Z879"/>
<accession>A0AAD9Z879</accession>
<evidence type="ECO:0000313" key="3">
    <source>
        <dbReference type="Proteomes" id="UP001276659"/>
    </source>
</evidence>
<sequence length="257" mass="28071">MLRLMAYPGLTHDALYDALLRQELSTELEGGNVTINPTISSGPRRRPTDRPISIEGGERGGVAISSDTYRFDGTAHRATTRPTRRAVKPPLRYQEGLTQDELRTYIPLEGEQPRGDGDTKQPTNQSSEPTKDSAFQPAKAPAKAKKAYTGQRGRKLVKEELPVIAVVPSDTVVAIVTSDSVLGVLDAAIDTVESTQLVGFKSEDEDGKPVTKIKRKVQLKAAKKIAKNQRLPEKGSLGNLLEDAFTATLNRRNNSRL</sequence>
<comment type="caution">
    <text evidence="2">The sequence shown here is derived from an EMBL/GenBank/DDBJ whole genome shotgun (WGS) entry which is preliminary data.</text>
</comment>
<feature type="region of interest" description="Disordered" evidence="1">
    <location>
        <begin position="32"/>
        <end position="152"/>
    </location>
</feature>
<name>A0AAD9Z879_9LECA</name>
<reference evidence="2" key="1">
    <citation type="submission" date="2022-11" db="EMBL/GenBank/DDBJ databases">
        <title>Chromosomal genome sequence assembly and mating type (MAT) locus characterization of the leprose asexual lichenized fungus Lepraria neglecta (Nyl.) Erichsen.</title>
        <authorList>
            <person name="Allen J.L."/>
            <person name="Pfeffer B."/>
        </authorList>
    </citation>
    <scope>NUCLEOTIDE SEQUENCE</scope>
    <source>
        <strain evidence="2">Allen 5258</strain>
    </source>
</reference>
<evidence type="ECO:0000256" key="1">
    <source>
        <dbReference type="SAM" id="MobiDB-lite"/>
    </source>
</evidence>